<dbReference type="CDD" id="cd00067">
    <property type="entry name" value="GAL4"/>
    <property type="match status" value="1"/>
</dbReference>
<protein>
    <recommendedName>
        <fullName evidence="7">Zn(2)-C6 fungal-type domain-containing protein</fullName>
    </recommendedName>
</protein>
<evidence type="ECO:0000313" key="10">
    <source>
        <dbReference type="RefSeq" id="XP_033533157.1"/>
    </source>
</evidence>
<keyword evidence="2" id="KW-0862">Zinc</keyword>
<feature type="compositionally biased region" description="Polar residues" evidence="6">
    <location>
        <begin position="113"/>
        <end position="124"/>
    </location>
</feature>
<dbReference type="SMART" id="SM00066">
    <property type="entry name" value="GAL4"/>
    <property type="match status" value="1"/>
</dbReference>
<feature type="region of interest" description="Disordered" evidence="6">
    <location>
        <begin position="113"/>
        <end position="132"/>
    </location>
</feature>
<dbReference type="EMBL" id="ML975161">
    <property type="protein sequence ID" value="KAF1811526.1"/>
    <property type="molecule type" value="Genomic_DNA"/>
</dbReference>
<dbReference type="SUPFAM" id="SSF57701">
    <property type="entry name" value="Zn2/Cys6 DNA-binding domain"/>
    <property type="match status" value="1"/>
</dbReference>
<proteinExistence type="predicted"/>
<dbReference type="PROSITE" id="PS50048">
    <property type="entry name" value="ZN2_CY6_FUNGAL_2"/>
    <property type="match status" value="1"/>
</dbReference>
<evidence type="ECO:0000259" key="7">
    <source>
        <dbReference type="PROSITE" id="PS50048"/>
    </source>
</evidence>
<evidence type="ECO:0000256" key="1">
    <source>
        <dbReference type="ARBA" id="ARBA00022723"/>
    </source>
</evidence>
<evidence type="ECO:0000256" key="4">
    <source>
        <dbReference type="ARBA" id="ARBA00023163"/>
    </source>
</evidence>
<reference evidence="10" key="2">
    <citation type="submission" date="2020-04" db="EMBL/GenBank/DDBJ databases">
        <authorList>
            <consortium name="NCBI Genome Project"/>
        </authorList>
    </citation>
    <scope>NUCLEOTIDE SEQUENCE</scope>
    <source>
        <strain evidence="10">CBS 781.70</strain>
    </source>
</reference>
<evidence type="ECO:0000256" key="3">
    <source>
        <dbReference type="ARBA" id="ARBA00023015"/>
    </source>
</evidence>
<dbReference type="GO" id="GO:0000981">
    <property type="term" value="F:DNA-binding transcription factor activity, RNA polymerase II-specific"/>
    <property type="evidence" value="ECO:0007669"/>
    <property type="project" value="InterPro"/>
</dbReference>
<dbReference type="Gene3D" id="4.10.240.10">
    <property type="entry name" value="Zn(2)-C6 fungal-type DNA-binding domain"/>
    <property type="match status" value="1"/>
</dbReference>
<dbReference type="AlphaFoldDB" id="A0A6G1G0S2"/>
<evidence type="ECO:0000256" key="5">
    <source>
        <dbReference type="ARBA" id="ARBA00023242"/>
    </source>
</evidence>
<gene>
    <name evidence="8 10" type="ORF">P152DRAFT_474684</name>
</gene>
<reference evidence="8 10" key="1">
    <citation type="submission" date="2020-01" db="EMBL/GenBank/DDBJ databases">
        <authorList>
            <consortium name="DOE Joint Genome Institute"/>
            <person name="Haridas S."/>
            <person name="Albert R."/>
            <person name="Binder M."/>
            <person name="Bloem J."/>
            <person name="Labutti K."/>
            <person name="Salamov A."/>
            <person name="Andreopoulos B."/>
            <person name="Baker S.E."/>
            <person name="Barry K."/>
            <person name="Bills G."/>
            <person name="Bluhm B.H."/>
            <person name="Cannon C."/>
            <person name="Castanera R."/>
            <person name="Culley D.E."/>
            <person name="Daum C."/>
            <person name="Ezra D."/>
            <person name="Gonzalez J.B."/>
            <person name="Henrissat B."/>
            <person name="Kuo A."/>
            <person name="Liang C."/>
            <person name="Lipzen A."/>
            <person name="Lutzoni F."/>
            <person name="Magnuson J."/>
            <person name="Mondo S."/>
            <person name="Nolan M."/>
            <person name="Ohm R."/>
            <person name="Pangilinan J."/>
            <person name="Park H.-J."/>
            <person name="Ramirez L."/>
            <person name="Alfaro M."/>
            <person name="Sun H."/>
            <person name="Tritt A."/>
            <person name="Yoshinaga Y."/>
            <person name="Zwiers L.-H."/>
            <person name="Turgeon B.G."/>
            <person name="Goodwin S.B."/>
            <person name="Spatafora J.W."/>
            <person name="Crous P.W."/>
            <person name="Grigoriev I.V."/>
        </authorList>
    </citation>
    <scope>NUCLEOTIDE SEQUENCE</scope>
    <source>
        <strain evidence="8 10">CBS 781.70</strain>
    </source>
</reference>
<name>A0A6G1G0S2_9PEZI</name>
<dbReference type="OrthoDB" id="5423818at2759"/>
<organism evidence="8">
    <name type="scientific">Eremomyces bilateralis CBS 781.70</name>
    <dbReference type="NCBI Taxonomy" id="1392243"/>
    <lineage>
        <taxon>Eukaryota</taxon>
        <taxon>Fungi</taxon>
        <taxon>Dikarya</taxon>
        <taxon>Ascomycota</taxon>
        <taxon>Pezizomycotina</taxon>
        <taxon>Dothideomycetes</taxon>
        <taxon>Dothideomycetes incertae sedis</taxon>
        <taxon>Eremomycetales</taxon>
        <taxon>Eremomycetaceae</taxon>
        <taxon>Eremomyces</taxon>
    </lineage>
</organism>
<accession>A0A6G1G0S2</accession>
<dbReference type="Pfam" id="PF00172">
    <property type="entry name" value="Zn_clus"/>
    <property type="match status" value="1"/>
</dbReference>
<dbReference type="GO" id="GO:0008270">
    <property type="term" value="F:zinc ion binding"/>
    <property type="evidence" value="ECO:0007669"/>
    <property type="project" value="InterPro"/>
</dbReference>
<dbReference type="GeneID" id="54421912"/>
<feature type="domain" description="Zn(2)-C6 fungal-type" evidence="7">
    <location>
        <begin position="50"/>
        <end position="80"/>
    </location>
</feature>
<sequence>MEQLLSRRSALHCPVCKKLYTNATNSRSKSKHISYCRKKHKSGPLPRKKACDKCVQSKVRCSLDPGGCSRCASRGVSCTYQGTLNGPNSANLAFEANGGSRMQTASLQLTDVTPLNFPPQSSNDLRPGLDSPSVEVEETYRDINFSLTNFTSKNDIFTPAWPYVPDLATDSGEGYPLGSHVDASIISGELQSASNVIAISEQLLQPSSSIPASLAYRDPSSLFERRKFSEPEFELTGDLALHILHSYPYMIANQDSVPPFIHPKYQYLSENDTTSPSPLKAALNLAKMLLQGRRMNKSLIWGLVRIEQERLLIEHSSFSKWEVLEALQSLVVYILLRIIEGRHDYTNFDTQLLASINAICKHITTNYGSLIGFDEMSGRMIPWKDWVFFESRRRIIHAQVTTSPQAMPEYSCSPAPSPMTLWRAENELDWVIDYAEYLHKNSSHGMLRNGDLVELKEAAGQQHDRWYAYADSFGLLVTLVANMTN</sequence>
<reference evidence="10" key="3">
    <citation type="submission" date="2025-04" db="UniProtKB">
        <authorList>
            <consortium name="RefSeq"/>
        </authorList>
    </citation>
    <scope>IDENTIFICATION</scope>
    <source>
        <strain evidence="10">CBS 781.70</strain>
    </source>
</reference>
<keyword evidence="9" id="KW-1185">Reference proteome</keyword>
<dbReference type="RefSeq" id="XP_033533157.1">
    <property type="nucleotide sequence ID" value="XM_033681342.1"/>
</dbReference>
<dbReference type="InterPro" id="IPR036864">
    <property type="entry name" value="Zn2-C6_fun-type_DNA-bd_sf"/>
</dbReference>
<keyword evidence="1" id="KW-0479">Metal-binding</keyword>
<keyword evidence="3" id="KW-0805">Transcription regulation</keyword>
<evidence type="ECO:0000313" key="8">
    <source>
        <dbReference type="EMBL" id="KAF1811526.1"/>
    </source>
</evidence>
<dbReference type="PANTHER" id="PTHR47660">
    <property type="entry name" value="TRANSCRIPTION FACTOR WITH C2H2 AND ZN(2)-CYS(6) DNA BINDING DOMAIN (EUROFUNG)-RELATED-RELATED"/>
    <property type="match status" value="1"/>
</dbReference>
<dbReference type="InterPro" id="IPR001138">
    <property type="entry name" value="Zn2Cys6_DnaBD"/>
</dbReference>
<dbReference type="PANTHER" id="PTHR47660:SF3">
    <property type="entry name" value="FINGER DOMAIN PROTEIN, PUTATIVE (AFU_ORTHOLOGUE AFUA_4G03310)-RELATED"/>
    <property type="match status" value="1"/>
</dbReference>
<evidence type="ECO:0000256" key="6">
    <source>
        <dbReference type="SAM" id="MobiDB-lite"/>
    </source>
</evidence>
<keyword evidence="5" id="KW-0539">Nucleus</keyword>
<evidence type="ECO:0000256" key="2">
    <source>
        <dbReference type="ARBA" id="ARBA00022833"/>
    </source>
</evidence>
<keyword evidence="4" id="KW-0804">Transcription</keyword>
<dbReference type="Proteomes" id="UP000504638">
    <property type="component" value="Unplaced"/>
</dbReference>
<evidence type="ECO:0000313" key="9">
    <source>
        <dbReference type="Proteomes" id="UP000504638"/>
    </source>
</evidence>